<keyword evidence="2" id="KW-0732">Signal</keyword>
<dbReference type="RefSeq" id="WP_078977819.1">
    <property type="nucleotide sequence ID" value="NZ_MWQN01000001.1"/>
</dbReference>
<accession>A0A1T3P3J9</accession>
<organism evidence="3 4">
    <name type="scientific">Embleya scabrispora</name>
    <dbReference type="NCBI Taxonomy" id="159449"/>
    <lineage>
        <taxon>Bacteria</taxon>
        <taxon>Bacillati</taxon>
        <taxon>Actinomycetota</taxon>
        <taxon>Actinomycetes</taxon>
        <taxon>Kitasatosporales</taxon>
        <taxon>Streptomycetaceae</taxon>
        <taxon>Embleya</taxon>
    </lineage>
</organism>
<keyword evidence="4" id="KW-1185">Reference proteome</keyword>
<gene>
    <name evidence="3" type="ORF">B4N89_23670</name>
</gene>
<dbReference type="OrthoDB" id="4350040at2"/>
<feature type="region of interest" description="Disordered" evidence="1">
    <location>
        <begin position="195"/>
        <end position="221"/>
    </location>
</feature>
<comment type="caution">
    <text evidence="3">The sequence shown here is derived from an EMBL/GenBank/DDBJ whole genome shotgun (WGS) entry which is preliminary data.</text>
</comment>
<reference evidence="3 4" key="1">
    <citation type="submission" date="2017-03" db="EMBL/GenBank/DDBJ databases">
        <title>Draft genome sequence of Streptomyces scabrisporus NF3, endophyte isolated from Amphipterygium adstringens.</title>
        <authorList>
            <person name="Vazquez M."/>
            <person name="Ceapa C.D."/>
            <person name="Rodriguez Luna D."/>
            <person name="Sanchez Esquivel S."/>
        </authorList>
    </citation>
    <scope>NUCLEOTIDE SEQUENCE [LARGE SCALE GENOMIC DNA]</scope>
    <source>
        <strain evidence="3 4">NF3</strain>
    </source>
</reference>
<dbReference type="AlphaFoldDB" id="A0A1T3P3J9"/>
<evidence type="ECO:0000256" key="1">
    <source>
        <dbReference type="SAM" id="MobiDB-lite"/>
    </source>
</evidence>
<protein>
    <recommendedName>
        <fullName evidence="5">DUF3558 domain-containing protein</fullName>
    </recommendedName>
</protein>
<evidence type="ECO:0008006" key="5">
    <source>
        <dbReference type="Google" id="ProtNLM"/>
    </source>
</evidence>
<feature type="chain" id="PRO_5038401160" description="DUF3558 domain-containing protein" evidence="2">
    <location>
        <begin position="24"/>
        <end position="377"/>
    </location>
</feature>
<proteinExistence type="predicted"/>
<dbReference type="PROSITE" id="PS51257">
    <property type="entry name" value="PROKAR_LIPOPROTEIN"/>
    <property type="match status" value="1"/>
</dbReference>
<evidence type="ECO:0000313" key="4">
    <source>
        <dbReference type="Proteomes" id="UP000190037"/>
    </source>
</evidence>
<sequence>MLRSRLRPAVHVASLLTAGVLVAGCSSSASPSAEPSAITPTGSETTPVGDTVCAGLLPTSAVTALLPAAPAFTAKDHTPLPHYPVLRCQVTAGERSFVGSAYLFNMAGAERVQLPGLTTTGSAPLGNGENKLYGMAGADDAWLVQNCKVQNVEDPVPMLVRARTLAPAGTPDRPDQRQQLANLAVDLANGVAKAAGCESDPAPRPGPIQPASEPKPITDAPVCGMLDPAALGPQAAGDQRARWTAAATPEGAGAIQGCDLFLDNRRVLSFAIVHGYLAPGTEAPGERAILSERLPTGGIANDAQLSGTVEGKVIGMCDKHTVAYQLTRHNGEDPPGRTLGQPTEQFFRAFADGASKWGLRCEPINPKAPEDDWKFRS</sequence>
<evidence type="ECO:0000256" key="2">
    <source>
        <dbReference type="SAM" id="SignalP"/>
    </source>
</evidence>
<feature type="signal peptide" evidence="2">
    <location>
        <begin position="1"/>
        <end position="23"/>
    </location>
</feature>
<dbReference type="Proteomes" id="UP000190037">
    <property type="component" value="Unassembled WGS sequence"/>
</dbReference>
<dbReference type="STRING" id="159449.B4N89_23670"/>
<dbReference type="EMBL" id="MWQN01000001">
    <property type="protein sequence ID" value="OPC83535.1"/>
    <property type="molecule type" value="Genomic_DNA"/>
</dbReference>
<evidence type="ECO:0000313" key="3">
    <source>
        <dbReference type="EMBL" id="OPC83535.1"/>
    </source>
</evidence>
<name>A0A1T3P3J9_9ACTN</name>